<dbReference type="KEGG" id="poz:I0K15_00310"/>
<evidence type="ECO:0000313" key="2">
    <source>
        <dbReference type="EMBL" id="QPH54256.1"/>
    </source>
</evidence>
<evidence type="ECO:0000313" key="3">
    <source>
        <dbReference type="Proteomes" id="UP000594800"/>
    </source>
</evidence>
<proteinExistence type="predicted"/>
<feature type="transmembrane region" description="Helical" evidence="1">
    <location>
        <begin position="20"/>
        <end position="45"/>
    </location>
</feature>
<gene>
    <name evidence="2" type="ORF">I0K15_00310</name>
</gene>
<sequence>MTDNRKQGGGFWSGSKNSFWLELFLTFPFLIWLVLSAGIGIGVWIFMEAEIAFGVFIFVGFVVPAIFKFLLSLG</sequence>
<dbReference type="EMBL" id="CP064942">
    <property type="protein sequence ID" value="QPH54256.1"/>
    <property type="molecule type" value="Genomic_DNA"/>
</dbReference>
<reference evidence="2 3" key="1">
    <citation type="submission" date="2020-11" db="EMBL/GenBank/DDBJ databases">
        <title>Description of Pontivivens ytuae sp. nov. isolated from deep sea sediment of Mariana Trench.</title>
        <authorList>
            <person name="Wang Z."/>
            <person name="Sun Q.-L."/>
            <person name="Xu X.-D."/>
            <person name="Tang Y.-Z."/>
            <person name="Zhang J."/>
        </authorList>
    </citation>
    <scope>NUCLEOTIDE SEQUENCE [LARGE SCALE GENOMIC DNA]</scope>
    <source>
        <strain evidence="2 3">MT2928</strain>
    </source>
</reference>
<accession>A0A7S9LS20</accession>
<evidence type="ECO:0000256" key="1">
    <source>
        <dbReference type="SAM" id="Phobius"/>
    </source>
</evidence>
<keyword evidence="1" id="KW-0472">Membrane</keyword>
<organism evidence="2 3">
    <name type="scientific">Pontivivens ytuae</name>
    <dbReference type="NCBI Taxonomy" id="2789856"/>
    <lineage>
        <taxon>Bacteria</taxon>
        <taxon>Pseudomonadati</taxon>
        <taxon>Pseudomonadota</taxon>
        <taxon>Alphaproteobacteria</taxon>
        <taxon>Rhodobacterales</taxon>
        <taxon>Paracoccaceae</taxon>
        <taxon>Pontivivens</taxon>
    </lineage>
</organism>
<keyword evidence="1" id="KW-1133">Transmembrane helix</keyword>
<protein>
    <submittedName>
        <fullName evidence="2">Uncharacterized protein</fullName>
    </submittedName>
</protein>
<keyword evidence="1" id="KW-0812">Transmembrane</keyword>
<dbReference type="RefSeq" id="WP_196103465.1">
    <property type="nucleotide sequence ID" value="NZ_CP064942.1"/>
</dbReference>
<name>A0A7S9LS20_9RHOB</name>
<dbReference type="AlphaFoldDB" id="A0A7S9LS20"/>
<dbReference type="Proteomes" id="UP000594800">
    <property type="component" value="Chromosome"/>
</dbReference>
<feature type="transmembrane region" description="Helical" evidence="1">
    <location>
        <begin position="51"/>
        <end position="71"/>
    </location>
</feature>
<keyword evidence="3" id="KW-1185">Reference proteome</keyword>